<reference evidence="2 3" key="1">
    <citation type="submission" date="2016-07" db="EMBL/GenBank/DDBJ databases">
        <title>Pervasive Adenine N6-methylation of Active Genes in Fungi.</title>
        <authorList>
            <consortium name="DOE Joint Genome Institute"/>
            <person name="Mondo S.J."/>
            <person name="Dannebaum R.O."/>
            <person name="Kuo R.C."/>
            <person name="Labutti K."/>
            <person name="Haridas S."/>
            <person name="Kuo A."/>
            <person name="Salamov A."/>
            <person name="Ahrendt S.R."/>
            <person name="Lipzen A."/>
            <person name="Sullivan W."/>
            <person name="Andreopoulos W.B."/>
            <person name="Clum A."/>
            <person name="Lindquist E."/>
            <person name="Daum C."/>
            <person name="Ramamoorthy G.K."/>
            <person name="Gryganskyi A."/>
            <person name="Culley D."/>
            <person name="Magnuson J.K."/>
            <person name="James T.Y."/>
            <person name="O'Malley M.A."/>
            <person name="Stajich J.E."/>
            <person name="Spatafora J.W."/>
            <person name="Visel A."/>
            <person name="Grigoriev I.V."/>
        </authorList>
    </citation>
    <scope>NUCLEOTIDE SEQUENCE [LARGE SCALE GENOMIC DNA]</scope>
    <source>
        <strain evidence="2 3">NRRL 3116</strain>
    </source>
</reference>
<keyword evidence="3" id="KW-1185">Reference proteome</keyword>
<feature type="region of interest" description="Disordered" evidence="1">
    <location>
        <begin position="658"/>
        <end position="742"/>
    </location>
</feature>
<dbReference type="AlphaFoldDB" id="A0A1Y2GKD2"/>
<dbReference type="RefSeq" id="XP_021880498.1">
    <property type="nucleotide sequence ID" value="XM_022024522.1"/>
</dbReference>
<protein>
    <submittedName>
        <fullName evidence="2">Uncharacterized protein</fullName>
    </submittedName>
</protein>
<feature type="compositionally biased region" description="Polar residues" evidence="1">
    <location>
        <begin position="659"/>
        <end position="676"/>
    </location>
</feature>
<dbReference type="OrthoDB" id="2449632at2759"/>
<feature type="compositionally biased region" description="Low complexity" evidence="1">
    <location>
        <begin position="457"/>
        <end position="482"/>
    </location>
</feature>
<accession>A0A1Y2GKD2</accession>
<feature type="compositionally biased region" description="Polar residues" evidence="1">
    <location>
        <begin position="560"/>
        <end position="572"/>
    </location>
</feature>
<evidence type="ECO:0000256" key="1">
    <source>
        <dbReference type="SAM" id="MobiDB-lite"/>
    </source>
</evidence>
<feature type="compositionally biased region" description="Low complexity" evidence="1">
    <location>
        <begin position="677"/>
        <end position="717"/>
    </location>
</feature>
<feature type="compositionally biased region" description="Low complexity" evidence="1">
    <location>
        <begin position="539"/>
        <end position="557"/>
    </location>
</feature>
<name>A0A1Y2GKD2_9FUNG</name>
<feature type="compositionally biased region" description="Basic and acidic residues" evidence="1">
    <location>
        <begin position="593"/>
        <end position="618"/>
    </location>
</feature>
<evidence type="ECO:0000313" key="3">
    <source>
        <dbReference type="Proteomes" id="UP000193648"/>
    </source>
</evidence>
<feature type="compositionally biased region" description="Polar residues" evidence="1">
    <location>
        <begin position="376"/>
        <end position="388"/>
    </location>
</feature>
<feature type="region of interest" description="Disordered" evidence="1">
    <location>
        <begin position="339"/>
        <end position="442"/>
    </location>
</feature>
<gene>
    <name evidence="2" type="ORF">BCR41DRAFT_355694</name>
</gene>
<dbReference type="Proteomes" id="UP000193648">
    <property type="component" value="Unassembled WGS sequence"/>
</dbReference>
<dbReference type="InParanoid" id="A0A1Y2GKD2"/>
<feature type="region of interest" description="Disordered" evidence="1">
    <location>
        <begin position="73"/>
        <end position="105"/>
    </location>
</feature>
<sequence length="784" mass="84630">MTTLLHSSNTSQTAEALLNRARRLSSNAYVKSCPPLSFAEGESYRFNTYSTPSSQRSSLNSVLWNPSRRSSLVSVPRRSSSTTPSSLSSSTSPLSLSQLSSSSPHDNLCSTTADISITPTIISSSLENKSILYQNPLQNESPKCNHIIANSDSNTPLNSSPTHSFTCATTQSSLLPSPLTSRPRSLILENTQQIRGSAQYAEGEEKGALNPFSTKDLRRKHLSENGGSLVYGVLAALRQSSEQESSWALNPMGNSADKLDAPSIIPTVTMTSISSVACSSEQENNQAICEAERTSIAGIVAVNDSERPLKSGSLVHTVEHQITPPTSVKDVADAHVSEATVKDEDVIDGSSETASLQEDDVLPGSKTKMAVEPPAQTLSSSSAKSTGVEQEKKEGKGSYLLHKMGMRKNSITEASLSPKDPMSPPSPHLSVLSSNSKRSRRSSRLLGKFVPKFLHTSSSSPTVSPHLQTSSQSSSMATTEESPVLHGHNDAIIYSTVFKGSQESLPLETMAEEDDLTKTSPKSTFLECLRAGAVSPCMSLGRRSSWSSDVSKQSDYSYASRPSDSSMTSIESTTDEESRGSGPRVQSTYAIETKYEQENTKDARDDRDGDNKGDDREKDHTIMATIDSAQEKPPLSPYIIDEDCDDDFFLNSVLRRKSQSTIDPKAESQQSNMVMNSSYPSSTTLSSMHSTPSISGWSNNSSQASSPSPTSPLFSTSQVYPFPPSIGSGTTKTPPTTPPPSMAMAAIYQRTNPLPTPIYSGLDEKRTRLREAVSEWRRSTNLSY</sequence>
<feature type="region of interest" description="Disordered" evidence="1">
    <location>
        <begin position="539"/>
        <end position="618"/>
    </location>
</feature>
<evidence type="ECO:0000313" key="2">
    <source>
        <dbReference type="EMBL" id="ORZ13417.1"/>
    </source>
</evidence>
<dbReference type="EMBL" id="MCFF01000023">
    <property type="protein sequence ID" value="ORZ13417.1"/>
    <property type="molecule type" value="Genomic_DNA"/>
</dbReference>
<comment type="caution">
    <text evidence="2">The sequence shown here is derived from an EMBL/GenBank/DDBJ whole genome shotgun (WGS) entry which is preliminary data.</text>
</comment>
<dbReference type="GeneID" id="33566366"/>
<feature type="compositionally biased region" description="Low complexity" evidence="1">
    <location>
        <begin position="725"/>
        <end position="734"/>
    </location>
</feature>
<proteinExistence type="predicted"/>
<organism evidence="2 3">
    <name type="scientific">Lobosporangium transversale</name>
    <dbReference type="NCBI Taxonomy" id="64571"/>
    <lineage>
        <taxon>Eukaryota</taxon>
        <taxon>Fungi</taxon>
        <taxon>Fungi incertae sedis</taxon>
        <taxon>Mucoromycota</taxon>
        <taxon>Mortierellomycotina</taxon>
        <taxon>Mortierellomycetes</taxon>
        <taxon>Mortierellales</taxon>
        <taxon>Mortierellaceae</taxon>
        <taxon>Lobosporangium</taxon>
    </lineage>
</organism>
<feature type="region of interest" description="Disordered" evidence="1">
    <location>
        <begin position="457"/>
        <end position="483"/>
    </location>
</feature>